<feature type="domain" description="CBS" evidence="3">
    <location>
        <begin position="85"/>
        <end position="142"/>
    </location>
</feature>
<dbReference type="Pfam" id="PF00571">
    <property type="entry name" value="CBS"/>
    <property type="match status" value="2"/>
</dbReference>
<dbReference type="SMART" id="SM00116">
    <property type="entry name" value="CBS"/>
    <property type="match status" value="2"/>
</dbReference>
<dbReference type="PROSITE" id="PS51371">
    <property type="entry name" value="CBS"/>
    <property type="match status" value="2"/>
</dbReference>
<dbReference type="AlphaFoldDB" id="A0A523UXT7"/>
<dbReference type="InterPro" id="IPR046342">
    <property type="entry name" value="CBS_dom_sf"/>
</dbReference>
<dbReference type="Gene3D" id="3.10.580.10">
    <property type="entry name" value="CBS-domain"/>
    <property type="match status" value="2"/>
</dbReference>
<dbReference type="EMBL" id="SOJN01000023">
    <property type="protein sequence ID" value="TET47345.1"/>
    <property type="molecule type" value="Genomic_DNA"/>
</dbReference>
<dbReference type="InterPro" id="IPR000644">
    <property type="entry name" value="CBS_dom"/>
</dbReference>
<dbReference type="PANTHER" id="PTHR43080:SF2">
    <property type="entry name" value="CBS DOMAIN-CONTAINING PROTEIN"/>
    <property type="match status" value="1"/>
</dbReference>
<comment type="caution">
    <text evidence="4">The sequence shown here is derived from an EMBL/GenBank/DDBJ whole genome shotgun (WGS) entry which is preliminary data.</text>
</comment>
<evidence type="ECO:0000259" key="3">
    <source>
        <dbReference type="PROSITE" id="PS51371"/>
    </source>
</evidence>
<dbReference type="Proteomes" id="UP000315525">
    <property type="component" value="Unassembled WGS sequence"/>
</dbReference>
<reference evidence="4 5" key="1">
    <citation type="submission" date="2019-03" db="EMBL/GenBank/DDBJ databases">
        <title>Metabolic potential of uncultured bacteria and archaea associated with petroleum seepage in deep-sea sediments.</title>
        <authorList>
            <person name="Dong X."/>
            <person name="Hubert C."/>
        </authorList>
    </citation>
    <scope>NUCLEOTIDE SEQUENCE [LARGE SCALE GENOMIC DNA]</scope>
    <source>
        <strain evidence="4">E44_bin18</strain>
    </source>
</reference>
<dbReference type="SUPFAM" id="SSF55874">
    <property type="entry name" value="ATPase domain of HSP90 chaperone/DNA topoisomerase II/histidine kinase"/>
    <property type="match status" value="1"/>
</dbReference>
<dbReference type="InterPro" id="IPR003594">
    <property type="entry name" value="HATPase_dom"/>
</dbReference>
<keyword evidence="1 2" id="KW-0129">CBS domain</keyword>
<dbReference type="SUPFAM" id="SSF54631">
    <property type="entry name" value="CBS-domain pair"/>
    <property type="match status" value="1"/>
</dbReference>
<dbReference type="Pfam" id="PF02518">
    <property type="entry name" value="HATPase_c"/>
    <property type="match status" value="1"/>
</dbReference>
<evidence type="ECO:0000256" key="2">
    <source>
        <dbReference type="PROSITE-ProRule" id="PRU00703"/>
    </source>
</evidence>
<proteinExistence type="predicted"/>
<sequence length="307" mass="33972">MAEEKRVTKVQELLYELTVSDVMKHVVISIPVETKMSELRDILRSGHISGAPVVDGDELVGIISLQDFIDWLAEGQPDTSVAQRMTSDVEGVYVDDSLVSAVEKFEKHGFGRFPVITRKDRRVIGIITKGTIVQGLLEKLAIIRREEEDQNHSVSRIFEEIVANKVSLVLEFRIAGRDFQNAGASASGLKRALKHLNVHPRIIRRAAVATYEAEMNMVIYGEGGEILVNIEPHRIQIEAIDSGPGIPDVEKAMQPGYSTATEWIREMGFGAGMGLSNIKKCADVMDLTSTVGKGTRLKVTINIHRKD</sequence>
<feature type="domain" description="CBS" evidence="3">
    <location>
        <begin position="23"/>
        <end position="79"/>
    </location>
</feature>
<protein>
    <submittedName>
        <fullName evidence="4">CBS domain-containing protein</fullName>
    </submittedName>
</protein>
<dbReference type="InterPro" id="IPR051257">
    <property type="entry name" value="Diverse_CBS-Domain"/>
</dbReference>
<accession>A0A523UXT7</accession>
<evidence type="ECO:0000313" key="4">
    <source>
        <dbReference type="EMBL" id="TET47345.1"/>
    </source>
</evidence>
<evidence type="ECO:0000256" key="1">
    <source>
        <dbReference type="ARBA" id="ARBA00023122"/>
    </source>
</evidence>
<name>A0A523UXT7_UNCT6</name>
<gene>
    <name evidence="4" type="ORF">E3J62_01810</name>
</gene>
<organism evidence="4 5">
    <name type="scientific">candidate division TA06 bacterium</name>
    <dbReference type="NCBI Taxonomy" id="2250710"/>
    <lineage>
        <taxon>Bacteria</taxon>
        <taxon>Bacteria division TA06</taxon>
    </lineage>
</organism>
<dbReference type="Gene3D" id="3.30.565.10">
    <property type="entry name" value="Histidine kinase-like ATPase, C-terminal domain"/>
    <property type="match status" value="1"/>
</dbReference>
<dbReference type="InterPro" id="IPR036890">
    <property type="entry name" value="HATPase_C_sf"/>
</dbReference>
<dbReference type="PANTHER" id="PTHR43080">
    <property type="entry name" value="CBS DOMAIN-CONTAINING PROTEIN CBSX3, MITOCHONDRIAL"/>
    <property type="match status" value="1"/>
</dbReference>
<evidence type="ECO:0000313" key="5">
    <source>
        <dbReference type="Proteomes" id="UP000315525"/>
    </source>
</evidence>